<organism evidence="2 3">
    <name type="scientific">Austropuccinia psidii MF-1</name>
    <dbReference type="NCBI Taxonomy" id="1389203"/>
    <lineage>
        <taxon>Eukaryota</taxon>
        <taxon>Fungi</taxon>
        <taxon>Dikarya</taxon>
        <taxon>Basidiomycota</taxon>
        <taxon>Pucciniomycotina</taxon>
        <taxon>Pucciniomycetes</taxon>
        <taxon>Pucciniales</taxon>
        <taxon>Sphaerophragmiaceae</taxon>
        <taxon>Austropuccinia</taxon>
    </lineage>
</organism>
<dbReference type="EMBL" id="AVOT02011011">
    <property type="protein sequence ID" value="MBW0491301.1"/>
    <property type="molecule type" value="Genomic_DNA"/>
</dbReference>
<dbReference type="Proteomes" id="UP000765509">
    <property type="component" value="Unassembled WGS sequence"/>
</dbReference>
<dbReference type="AlphaFoldDB" id="A0A9Q3CZM6"/>
<feature type="region of interest" description="Disordered" evidence="1">
    <location>
        <begin position="1"/>
        <end position="103"/>
    </location>
</feature>
<evidence type="ECO:0000313" key="3">
    <source>
        <dbReference type="Proteomes" id="UP000765509"/>
    </source>
</evidence>
<gene>
    <name evidence="2" type="ORF">O181_031016</name>
</gene>
<feature type="compositionally biased region" description="Polar residues" evidence="1">
    <location>
        <begin position="64"/>
        <end position="74"/>
    </location>
</feature>
<reference evidence="2" key="1">
    <citation type="submission" date="2021-03" db="EMBL/GenBank/DDBJ databases">
        <title>Draft genome sequence of rust myrtle Austropuccinia psidii MF-1, a brazilian biotype.</title>
        <authorList>
            <person name="Quecine M.C."/>
            <person name="Pachon D.M.R."/>
            <person name="Bonatelli M.L."/>
            <person name="Correr F.H."/>
            <person name="Franceschini L.M."/>
            <person name="Leite T.F."/>
            <person name="Margarido G.R.A."/>
            <person name="Almeida C.A."/>
            <person name="Ferrarezi J.A."/>
            <person name="Labate C.A."/>
        </authorList>
    </citation>
    <scope>NUCLEOTIDE SEQUENCE</scope>
    <source>
        <strain evidence="2">MF-1</strain>
    </source>
</reference>
<feature type="compositionally biased region" description="Polar residues" evidence="1">
    <location>
        <begin position="1"/>
        <end position="10"/>
    </location>
</feature>
<protein>
    <submittedName>
        <fullName evidence="2">Uncharacterized protein</fullName>
    </submittedName>
</protein>
<keyword evidence="3" id="KW-1185">Reference proteome</keyword>
<sequence length="123" mass="13851">MLRNVNQVTNADDDDVPLSKHQKSTLIKPGKNLDEDDNRPLSQIVTKPFPMVTSTYPLPRKLNQKNLDQCSRSSHLPHHNPDQRNSVPPSASDHDTDEELPLGIRATILLAKVTRQSTLRPMI</sequence>
<comment type="caution">
    <text evidence="2">The sequence shown here is derived from an EMBL/GenBank/DDBJ whole genome shotgun (WGS) entry which is preliminary data.</text>
</comment>
<name>A0A9Q3CZM6_9BASI</name>
<dbReference type="OrthoDB" id="2564267at2759"/>
<evidence type="ECO:0000313" key="2">
    <source>
        <dbReference type="EMBL" id="MBW0491301.1"/>
    </source>
</evidence>
<accession>A0A9Q3CZM6</accession>
<proteinExistence type="predicted"/>
<evidence type="ECO:0000256" key="1">
    <source>
        <dbReference type="SAM" id="MobiDB-lite"/>
    </source>
</evidence>